<dbReference type="AlphaFoldDB" id="A0A0F9KXL7"/>
<organism evidence="1">
    <name type="scientific">marine sediment metagenome</name>
    <dbReference type="NCBI Taxonomy" id="412755"/>
    <lineage>
        <taxon>unclassified sequences</taxon>
        <taxon>metagenomes</taxon>
        <taxon>ecological metagenomes</taxon>
    </lineage>
</organism>
<evidence type="ECO:0000313" key="1">
    <source>
        <dbReference type="EMBL" id="KKM87054.1"/>
    </source>
</evidence>
<dbReference type="InterPro" id="IPR036390">
    <property type="entry name" value="WH_DNA-bd_sf"/>
</dbReference>
<dbReference type="Pfam" id="PF21205">
    <property type="entry name" value="Rep3_C"/>
    <property type="match status" value="1"/>
</dbReference>
<dbReference type="EMBL" id="LAZR01007158">
    <property type="protein sequence ID" value="KKM87054.1"/>
    <property type="molecule type" value="Genomic_DNA"/>
</dbReference>
<dbReference type="Gene3D" id="1.10.10.10">
    <property type="entry name" value="Winged helix-like DNA-binding domain superfamily/Winged helix DNA-binding domain"/>
    <property type="match status" value="1"/>
</dbReference>
<dbReference type="InterPro" id="IPR036388">
    <property type="entry name" value="WH-like_DNA-bd_sf"/>
</dbReference>
<comment type="caution">
    <text evidence="1">The sequence shown here is derived from an EMBL/GenBank/DDBJ whole genome shotgun (WGS) entry which is preliminary data.</text>
</comment>
<gene>
    <name evidence="1" type="ORF">LCGC14_1272760</name>
</gene>
<name>A0A0F9KXL7_9ZZZZ</name>
<proteinExistence type="predicted"/>
<sequence length="287" mass="32571">MSEISVRSVLLNPFQNDKPLTPAMVLSLWVIADAVDKLKLSSGHDHTVELTIPTSRLRGTEGRSDNAWLKVCLDRMTGLKIGGTYRGQEWGAVMLAEWRLEEGGTMARLFLPPSAIHALRAGDTFAKIETHAAYRLQGHSRTLYGALSDKKRMGNKYWVFELDELRYLLNVGDKKSYKRFNNFRQWVLDPAIEQINDFGTVAVSMTPHKVGRSIVAVRFDWQWKSISDARETDEENERVAMVRRKADTVRDMPPLSDDLANNERPQLSVEERAAIAKDALKNTPFAR</sequence>
<dbReference type="SUPFAM" id="SSF46785">
    <property type="entry name" value="Winged helix' DNA-binding domain"/>
    <property type="match status" value="1"/>
</dbReference>
<reference evidence="1" key="1">
    <citation type="journal article" date="2015" name="Nature">
        <title>Complex archaea that bridge the gap between prokaryotes and eukaryotes.</title>
        <authorList>
            <person name="Spang A."/>
            <person name="Saw J.H."/>
            <person name="Jorgensen S.L."/>
            <person name="Zaremba-Niedzwiedzka K."/>
            <person name="Martijn J."/>
            <person name="Lind A.E."/>
            <person name="van Eijk R."/>
            <person name="Schleper C."/>
            <person name="Guy L."/>
            <person name="Ettema T.J."/>
        </authorList>
    </citation>
    <scope>NUCLEOTIDE SEQUENCE</scope>
</reference>
<accession>A0A0F9KXL7</accession>
<protein>
    <submittedName>
        <fullName evidence="1">Uncharacterized protein</fullName>
    </submittedName>
</protein>